<evidence type="ECO:0000313" key="1">
    <source>
        <dbReference type="EMBL" id="KAI0515909.1"/>
    </source>
</evidence>
<gene>
    <name evidence="1" type="ORF">KFK09_008579</name>
</gene>
<protein>
    <submittedName>
        <fullName evidence="1">Uncharacterized protein</fullName>
    </submittedName>
</protein>
<organism evidence="1 2">
    <name type="scientific">Dendrobium nobile</name>
    <name type="common">Orchid</name>
    <dbReference type="NCBI Taxonomy" id="94219"/>
    <lineage>
        <taxon>Eukaryota</taxon>
        <taxon>Viridiplantae</taxon>
        <taxon>Streptophyta</taxon>
        <taxon>Embryophyta</taxon>
        <taxon>Tracheophyta</taxon>
        <taxon>Spermatophyta</taxon>
        <taxon>Magnoliopsida</taxon>
        <taxon>Liliopsida</taxon>
        <taxon>Asparagales</taxon>
        <taxon>Orchidaceae</taxon>
        <taxon>Epidendroideae</taxon>
        <taxon>Malaxideae</taxon>
        <taxon>Dendrobiinae</taxon>
        <taxon>Dendrobium</taxon>
    </lineage>
</organism>
<sequence>MNRLNKCWLHPAVFGNRPINSYEKICQGDPVLCRNLESVNSRRVLCRHLESVNNRRVLSPHLESVNSRRLLLLQPQFMLFDPFSETRNSANLSICAIMNSTIVLKKVVPNAKKFRYCGIDPELEDKLDLMFLGVVATGDHAWTPNQGLHHEYVTEDSEHIDIGSVSFEDLSQNLESINDCSQLKHPSSTTSIGRRKKIFASIFLRSQITQHVNSCTNITSETNATKSKHEKSSISVAIKVLEQMAELFEDMQPYLFSTKLLEDPTKRAIFMSIFPERRALYLRYCYGNHDTAS</sequence>
<dbReference type="EMBL" id="JAGYWB010000007">
    <property type="protein sequence ID" value="KAI0515909.1"/>
    <property type="molecule type" value="Genomic_DNA"/>
</dbReference>
<accession>A0A8T3BN45</accession>
<evidence type="ECO:0000313" key="2">
    <source>
        <dbReference type="Proteomes" id="UP000829196"/>
    </source>
</evidence>
<reference evidence="1" key="1">
    <citation type="journal article" date="2022" name="Front. Genet.">
        <title>Chromosome-Scale Assembly of the Dendrobium nobile Genome Provides Insights Into the Molecular Mechanism of the Biosynthesis of the Medicinal Active Ingredient of Dendrobium.</title>
        <authorList>
            <person name="Xu Q."/>
            <person name="Niu S.-C."/>
            <person name="Li K.-L."/>
            <person name="Zheng P.-J."/>
            <person name="Zhang X.-J."/>
            <person name="Jia Y."/>
            <person name="Liu Y."/>
            <person name="Niu Y.-X."/>
            <person name="Yu L.-H."/>
            <person name="Chen D.-F."/>
            <person name="Zhang G.-Q."/>
        </authorList>
    </citation>
    <scope>NUCLEOTIDE SEQUENCE</scope>
    <source>
        <tissue evidence="1">Leaf</tissue>
    </source>
</reference>
<dbReference type="AlphaFoldDB" id="A0A8T3BN45"/>
<name>A0A8T3BN45_DENNO</name>
<keyword evidence="2" id="KW-1185">Reference proteome</keyword>
<dbReference type="Proteomes" id="UP000829196">
    <property type="component" value="Unassembled WGS sequence"/>
</dbReference>
<proteinExistence type="predicted"/>
<comment type="caution">
    <text evidence="1">The sequence shown here is derived from an EMBL/GenBank/DDBJ whole genome shotgun (WGS) entry which is preliminary data.</text>
</comment>